<dbReference type="AlphaFoldDB" id="A0A7U4JB69"/>
<dbReference type="SUPFAM" id="SSF103025">
    <property type="entry name" value="Folate-binding domain"/>
    <property type="match status" value="1"/>
</dbReference>
<dbReference type="HAMAP" id="MF_00379">
    <property type="entry name" value="GTPase_MnmE"/>
    <property type="match status" value="1"/>
</dbReference>
<dbReference type="GO" id="GO:0030488">
    <property type="term" value="P:tRNA methylation"/>
    <property type="evidence" value="ECO:0007669"/>
    <property type="project" value="TreeGrafter"/>
</dbReference>
<feature type="domain" description="GTP-binding protein TrmE N-terminal" evidence="8">
    <location>
        <begin position="3"/>
        <end position="118"/>
    </location>
</feature>
<evidence type="ECO:0000256" key="3">
    <source>
        <dbReference type="ARBA" id="ARBA00022801"/>
    </source>
</evidence>
<evidence type="ECO:0000256" key="2">
    <source>
        <dbReference type="ARBA" id="ARBA00022741"/>
    </source>
</evidence>
<dbReference type="Gene3D" id="3.30.1360.120">
    <property type="entry name" value="Probable tRNA modification gtpase trme, domain 1"/>
    <property type="match status" value="1"/>
</dbReference>
<comment type="similarity">
    <text evidence="6">Belongs to the TRAFAC class TrmE-Era-EngA-EngB-Septin-like GTPase superfamily. TrmE GTPase family.</text>
</comment>
<feature type="binding site" evidence="6">
    <location>
        <position position="118"/>
    </location>
    <ligand>
        <name>(6S)-5-formyl-5,6,7,8-tetrahydrofolate</name>
        <dbReference type="ChEBI" id="CHEBI:57457"/>
    </ligand>
</feature>
<dbReference type="InterPro" id="IPR027368">
    <property type="entry name" value="MnmE_dom2"/>
</dbReference>
<evidence type="ECO:0000259" key="9">
    <source>
        <dbReference type="Pfam" id="PF12631"/>
    </source>
</evidence>
<feature type="binding site" evidence="6">
    <location>
        <position position="251"/>
    </location>
    <ligand>
        <name>Mg(2+)</name>
        <dbReference type="ChEBI" id="CHEBI:18420"/>
    </ligand>
</feature>
<dbReference type="Pfam" id="PF12631">
    <property type="entry name" value="MnmE_helical"/>
    <property type="match status" value="1"/>
</dbReference>
<dbReference type="InterPro" id="IPR027417">
    <property type="entry name" value="P-loop_NTPase"/>
</dbReference>
<keyword evidence="6" id="KW-0460">Magnesium</keyword>
<feature type="binding site" evidence="6">
    <location>
        <begin position="245"/>
        <end position="251"/>
    </location>
    <ligand>
        <name>GTP</name>
        <dbReference type="ChEBI" id="CHEBI:37565"/>
    </ligand>
</feature>
<organism evidence="10 11">
    <name type="scientific">Sphingomonas hengshuiensis</name>
    <dbReference type="NCBI Taxonomy" id="1609977"/>
    <lineage>
        <taxon>Bacteria</taxon>
        <taxon>Pseudomonadati</taxon>
        <taxon>Pseudomonadota</taxon>
        <taxon>Alphaproteobacteria</taxon>
        <taxon>Sphingomonadales</taxon>
        <taxon>Sphingomonadaceae</taxon>
        <taxon>Sphingomonas</taxon>
    </lineage>
</organism>
<feature type="binding site" evidence="6">
    <location>
        <position position="245"/>
    </location>
    <ligand>
        <name>K(+)</name>
        <dbReference type="ChEBI" id="CHEBI:29103"/>
    </ligand>
</feature>
<reference evidence="10 11" key="2">
    <citation type="submission" date="2015-02" db="EMBL/GenBank/DDBJ databases">
        <title>The complete genome of Sphingomonas hengshuiensis sp. WHSC-8 isolated from soil of Hengshui Lake.</title>
        <authorList>
            <person name="Wei S."/>
            <person name="Guo J."/>
            <person name="Su C."/>
            <person name="Wu R."/>
            <person name="Zhang Z."/>
            <person name="Liang K."/>
            <person name="Li H."/>
            <person name="Wang T."/>
            <person name="Liu H."/>
            <person name="Zhang C."/>
            <person name="Li Z."/>
            <person name="Wang Q."/>
            <person name="Meng J."/>
        </authorList>
    </citation>
    <scope>NUCLEOTIDE SEQUENCE [LARGE SCALE GENOMIC DNA]</scope>
    <source>
        <strain evidence="10 11">WHSC-8</strain>
    </source>
</reference>
<gene>
    <name evidence="6" type="primary">mnmE</name>
    <name evidence="6" type="synonym">trmE</name>
    <name evidence="10" type="ORF">TS85_20090</name>
</gene>
<dbReference type="SUPFAM" id="SSF52540">
    <property type="entry name" value="P-loop containing nucleoside triphosphate hydrolases"/>
    <property type="match status" value="1"/>
</dbReference>
<keyword evidence="5 6" id="KW-0342">GTP-binding</keyword>
<dbReference type="FunFam" id="3.30.1360.120:FF:000007">
    <property type="entry name" value="tRNA modification GTPase GTPBP3, mitochondrial"/>
    <property type="match status" value="1"/>
</dbReference>
<dbReference type="CDD" id="cd14858">
    <property type="entry name" value="TrmE_N"/>
    <property type="match status" value="1"/>
</dbReference>
<dbReference type="InterPro" id="IPR027266">
    <property type="entry name" value="TrmE/GcvT-like"/>
</dbReference>
<keyword evidence="2 6" id="KW-0547">Nucleotide-binding</keyword>
<keyword evidence="1 6" id="KW-0819">tRNA processing</keyword>
<dbReference type="PANTHER" id="PTHR42714">
    <property type="entry name" value="TRNA MODIFICATION GTPASE GTPBP3"/>
    <property type="match status" value="1"/>
</dbReference>
<evidence type="ECO:0000256" key="4">
    <source>
        <dbReference type="ARBA" id="ARBA00022958"/>
    </source>
</evidence>
<dbReference type="GO" id="GO:0005737">
    <property type="term" value="C:cytoplasm"/>
    <property type="evidence" value="ECO:0007669"/>
    <property type="project" value="UniProtKB-SubCell"/>
</dbReference>
<comment type="cofactor">
    <cofactor evidence="6">
        <name>K(+)</name>
        <dbReference type="ChEBI" id="CHEBI:29103"/>
    </cofactor>
    <text evidence="6">Binds 1 potassium ion per subunit.</text>
</comment>
<reference evidence="10 11" key="1">
    <citation type="journal article" date="2015" name="Int. J. Syst. Evol. Microbiol.">
        <title>Sphingomonas hengshuiensis sp. nov., isolated from lake wetland.</title>
        <authorList>
            <person name="Wei S."/>
            <person name="Wang T."/>
            <person name="Liu H."/>
            <person name="Zhang C."/>
            <person name="Guo J."/>
            <person name="Wang Q."/>
            <person name="Liang K."/>
            <person name="Zhang Z."/>
        </authorList>
    </citation>
    <scope>NUCLEOTIDE SEQUENCE [LARGE SCALE GENOMIC DNA]</scope>
    <source>
        <strain evidence="10 11">WHSC-8</strain>
    </source>
</reference>
<keyword evidence="3 6" id="KW-0378">Hydrolase</keyword>
<feature type="binding site" evidence="6">
    <location>
        <position position="230"/>
    </location>
    <ligand>
        <name>Mg(2+)</name>
        <dbReference type="ChEBI" id="CHEBI:18420"/>
    </ligand>
</feature>
<dbReference type="KEGG" id="sphi:TS85_20090"/>
<dbReference type="NCBIfam" id="NF003661">
    <property type="entry name" value="PRK05291.1-3"/>
    <property type="match status" value="1"/>
</dbReference>
<comment type="subunit">
    <text evidence="6">Homodimer. Heterotetramer of two MnmE and two MnmG subunits.</text>
</comment>
<feature type="binding site" evidence="6">
    <location>
        <position position="20"/>
    </location>
    <ligand>
        <name>(6S)-5-formyl-5,6,7,8-tetrahydrofolate</name>
        <dbReference type="ChEBI" id="CHEBI:57457"/>
    </ligand>
</feature>
<dbReference type="Gene3D" id="3.40.50.300">
    <property type="entry name" value="P-loop containing nucleotide triphosphate hydrolases"/>
    <property type="match status" value="1"/>
</dbReference>
<dbReference type="Gene3D" id="1.20.120.430">
    <property type="entry name" value="tRNA modification GTPase MnmE domain 2"/>
    <property type="match status" value="1"/>
</dbReference>
<dbReference type="InterPro" id="IPR018948">
    <property type="entry name" value="GTP-bd_TrmE_N"/>
</dbReference>
<comment type="caution">
    <text evidence="6">Lacks conserved residue(s) required for the propagation of feature annotation.</text>
</comment>
<evidence type="ECO:0000256" key="5">
    <source>
        <dbReference type="ARBA" id="ARBA00023134"/>
    </source>
</evidence>
<feature type="domain" description="G" evidence="7">
    <location>
        <begin position="218"/>
        <end position="305"/>
    </location>
</feature>
<dbReference type="EC" id="3.6.-.-" evidence="6"/>
<feature type="binding site" evidence="6">
    <location>
        <position position="429"/>
    </location>
    <ligand>
        <name>(6S)-5-formyl-5,6,7,8-tetrahydrofolate</name>
        <dbReference type="ChEBI" id="CHEBI:57457"/>
    </ligand>
</feature>
<feature type="binding site" evidence="6">
    <location>
        <position position="226"/>
    </location>
    <ligand>
        <name>K(+)</name>
        <dbReference type="ChEBI" id="CHEBI:29103"/>
    </ligand>
</feature>
<protein>
    <recommendedName>
        <fullName evidence="6">tRNA modification GTPase MnmE</fullName>
        <ecNumber evidence="6">3.6.-.-</ecNumber>
    </recommendedName>
</protein>
<feature type="domain" description="MnmE helical" evidence="9">
    <location>
        <begin position="121"/>
        <end position="426"/>
    </location>
</feature>
<dbReference type="GO" id="GO:0002098">
    <property type="term" value="P:tRNA wobble uridine modification"/>
    <property type="evidence" value="ECO:0007669"/>
    <property type="project" value="TreeGrafter"/>
</dbReference>
<keyword evidence="4 6" id="KW-0630">Potassium</keyword>
<dbReference type="InterPro" id="IPR006073">
    <property type="entry name" value="GTP-bd"/>
</dbReference>
<comment type="function">
    <text evidence="6">Exhibits a very high intrinsic GTPase hydrolysis rate. Involved in the addition of a carboxymethylaminomethyl (cmnm) group at the wobble position (U34) of certain tRNAs, forming tRNA-cmnm(5)s(2)U34.</text>
</comment>
<dbReference type="GO" id="GO:0003924">
    <property type="term" value="F:GTPase activity"/>
    <property type="evidence" value="ECO:0007669"/>
    <property type="project" value="UniProtKB-UniRule"/>
</dbReference>
<sequence>MDTIYAVSSGAPPAAIAVLRISGARAFDAVRALAGRLPAPRRASLCSLRDPADSTLLDRALVLVFPSPETATGEDLAELHLHGGRAVVRAVERALAVLPGMRAAAAGEFTRRALAHGRLDLSEAEGLGDLLAAETESQRRVAIRSAEGGVRRAVEAWSAQTLDLAAQVEALLDHSDEDDVSAEALTLSALQAEARAIGQAIEAVTARPPVERLRDGLRVVLAGPPNAGKSTLLNALAGREAAIVSPVAGTTRDRIEVPLVRDGLAYVFTDTAGLSDAPGDAIEAIGIARAREALGGADLLLWLGDDAPPETPPGLWLHARADAPGRGVTQPGQVAVSAATGMGIDAVWEGLAELGGALVPPPDLIALNQRQRALCAAAGDALRRATGQDDLLLLAEELRTALRCFDAVTGRAGVEAMLDSLFARFCIGK</sequence>
<dbReference type="OrthoDB" id="9805918at2"/>
<dbReference type="Pfam" id="PF10396">
    <property type="entry name" value="TrmE_N"/>
    <property type="match status" value="1"/>
</dbReference>
<evidence type="ECO:0000256" key="1">
    <source>
        <dbReference type="ARBA" id="ARBA00022694"/>
    </source>
</evidence>
<dbReference type="Pfam" id="PF01926">
    <property type="entry name" value="MMR_HSR1"/>
    <property type="match status" value="1"/>
</dbReference>
<dbReference type="InterPro" id="IPR004520">
    <property type="entry name" value="GTPase_MnmE"/>
</dbReference>
<dbReference type="CDD" id="cd04164">
    <property type="entry name" value="trmE"/>
    <property type="match status" value="1"/>
</dbReference>
<dbReference type="Proteomes" id="UP000032300">
    <property type="component" value="Chromosome"/>
</dbReference>
<dbReference type="RefSeq" id="WP_044334600.1">
    <property type="nucleotide sequence ID" value="NZ_CP010836.1"/>
</dbReference>
<dbReference type="GO" id="GO:0046872">
    <property type="term" value="F:metal ion binding"/>
    <property type="evidence" value="ECO:0007669"/>
    <property type="project" value="UniProtKB-KW"/>
</dbReference>
<feature type="binding site" evidence="6">
    <location>
        <position position="247"/>
    </location>
    <ligand>
        <name>K(+)</name>
        <dbReference type="ChEBI" id="CHEBI:29103"/>
    </ligand>
</feature>
<feature type="binding site" evidence="6">
    <location>
        <begin position="270"/>
        <end position="273"/>
    </location>
    <ligand>
        <name>GTP</name>
        <dbReference type="ChEBI" id="CHEBI:37565"/>
    </ligand>
</feature>
<evidence type="ECO:0000313" key="10">
    <source>
        <dbReference type="EMBL" id="AJP73606.1"/>
    </source>
</evidence>
<evidence type="ECO:0000259" key="7">
    <source>
        <dbReference type="Pfam" id="PF01926"/>
    </source>
</evidence>
<dbReference type="InterPro" id="IPR031168">
    <property type="entry name" value="G_TrmE"/>
</dbReference>
<dbReference type="EMBL" id="CP010836">
    <property type="protein sequence ID" value="AJP73606.1"/>
    <property type="molecule type" value="Genomic_DNA"/>
</dbReference>
<proteinExistence type="inferred from homology"/>
<dbReference type="SUPFAM" id="SSF116878">
    <property type="entry name" value="TrmE connector domain"/>
    <property type="match status" value="1"/>
</dbReference>
<dbReference type="InterPro" id="IPR025867">
    <property type="entry name" value="MnmE_helical"/>
</dbReference>
<name>A0A7U4JB69_9SPHN</name>
<feature type="binding site" evidence="6">
    <location>
        <position position="250"/>
    </location>
    <ligand>
        <name>K(+)</name>
        <dbReference type="ChEBI" id="CHEBI:29103"/>
    </ligand>
</feature>
<accession>A0A7U4JB69</accession>
<dbReference type="GO" id="GO:0005525">
    <property type="term" value="F:GTP binding"/>
    <property type="evidence" value="ECO:0007669"/>
    <property type="project" value="UniProtKB-UniRule"/>
</dbReference>
<comment type="subcellular location">
    <subcellularLocation>
        <location evidence="6">Cytoplasm</location>
    </subcellularLocation>
</comment>
<evidence type="ECO:0000256" key="6">
    <source>
        <dbReference type="HAMAP-Rule" id="MF_00379"/>
    </source>
</evidence>
<evidence type="ECO:0000313" key="11">
    <source>
        <dbReference type="Proteomes" id="UP000032300"/>
    </source>
</evidence>
<keyword evidence="6" id="KW-0479">Metal-binding</keyword>
<feature type="binding site" evidence="6">
    <location>
        <begin position="226"/>
        <end position="231"/>
    </location>
    <ligand>
        <name>GTP</name>
        <dbReference type="ChEBI" id="CHEBI:37565"/>
    </ligand>
</feature>
<feature type="binding site" evidence="6">
    <location>
        <position position="78"/>
    </location>
    <ligand>
        <name>(6S)-5-formyl-5,6,7,8-tetrahydrofolate</name>
        <dbReference type="ChEBI" id="CHEBI:57457"/>
    </ligand>
</feature>
<evidence type="ECO:0000259" key="8">
    <source>
        <dbReference type="Pfam" id="PF10396"/>
    </source>
</evidence>
<keyword evidence="11" id="KW-1185">Reference proteome</keyword>
<keyword evidence="6" id="KW-0963">Cytoplasm</keyword>
<dbReference type="PANTHER" id="PTHR42714:SF2">
    <property type="entry name" value="TRNA MODIFICATION GTPASE GTPBP3, MITOCHONDRIAL"/>
    <property type="match status" value="1"/>
</dbReference>